<dbReference type="AlphaFoldDB" id="A0A8J4WX17"/>
<dbReference type="EMBL" id="QNUK01000401">
    <property type="protein sequence ID" value="KAF5893971.1"/>
    <property type="molecule type" value="Genomic_DNA"/>
</dbReference>
<feature type="non-terminal residue" evidence="1">
    <location>
        <position position="1"/>
    </location>
</feature>
<dbReference type="GO" id="GO:0016301">
    <property type="term" value="F:kinase activity"/>
    <property type="evidence" value="ECO:0007669"/>
    <property type="project" value="UniProtKB-KW"/>
</dbReference>
<name>A0A8J4WX17_CLAMG</name>
<accession>A0A8J4WX17</accession>
<dbReference type="Proteomes" id="UP000727407">
    <property type="component" value="Unassembled WGS sequence"/>
</dbReference>
<evidence type="ECO:0000313" key="2">
    <source>
        <dbReference type="Proteomes" id="UP000727407"/>
    </source>
</evidence>
<comment type="caution">
    <text evidence="1">The sequence shown here is derived from an EMBL/GenBank/DDBJ whole genome shotgun (WGS) entry which is preliminary data.</text>
</comment>
<reference evidence="1" key="1">
    <citation type="submission" date="2020-07" db="EMBL/GenBank/DDBJ databases">
        <title>Clarias magur genome sequencing, assembly and annotation.</title>
        <authorList>
            <person name="Kushwaha B."/>
            <person name="Kumar R."/>
            <person name="Das P."/>
            <person name="Joshi C.G."/>
            <person name="Kumar D."/>
            <person name="Nagpure N.S."/>
            <person name="Pandey M."/>
            <person name="Agarwal S."/>
            <person name="Srivastava S."/>
            <person name="Singh M."/>
            <person name="Sahoo L."/>
            <person name="Jayasankar P."/>
            <person name="Meher P.K."/>
            <person name="Koringa P.G."/>
            <person name="Iquebal M.A."/>
            <person name="Das S.P."/>
            <person name="Bit A."/>
            <person name="Patnaik S."/>
            <person name="Patel N."/>
            <person name="Shah T.M."/>
            <person name="Hinsu A."/>
            <person name="Jena J.K."/>
        </authorList>
    </citation>
    <scope>NUCLEOTIDE SEQUENCE</scope>
    <source>
        <strain evidence="1">CIFAMagur01</strain>
        <tissue evidence="1">Testis</tissue>
    </source>
</reference>
<evidence type="ECO:0000313" key="1">
    <source>
        <dbReference type="EMBL" id="KAF5893971.1"/>
    </source>
</evidence>
<sequence length="72" mass="8165">NLAALPMMTKQHWTSASCATRSLQSPRTSYTQPETVDYCRSVCIPEDLRLHLQIRKQSGWNSKGQTVLVICE</sequence>
<keyword evidence="1" id="KW-0418">Kinase</keyword>
<gene>
    <name evidence="1" type="ORF">DAT39_016322</name>
</gene>
<keyword evidence="1" id="KW-0808">Transferase</keyword>
<organism evidence="1 2">
    <name type="scientific">Clarias magur</name>
    <name type="common">Asian catfish</name>
    <name type="synonym">Macropteronotus magur</name>
    <dbReference type="NCBI Taxonomy" id="1594786"/>
    <lineage>
        <taxon>Eukaryota</taxon>
        <taxon>Metazoa</taxon>
        <taxon>Chordata</taxon>
        <taxon>Craniata</taxon>
        <taxon>Vertebrata</taxon>
        <taxon>Euteleostomi</taxon>
        <taxon>Actinopterygii</taxon>
        <taxon>Neopterygii</taxon>
        <taxon>Teleostei</taxon>
        <taxon>Ostariophysi</taxon>
        <taxon>Siluriformes</taxon>
        <taxon>Clariidae</taxon>
        <taxon>Clarias</taxon>
    </lineage>
</organism>
<feature type="non-terminal residue" evidence="1">
    <location>
        <position position="72"/>
    </location>
</feature>
<keyword evidence="2" id="KW-1185">Reference proteome</keyword>
<protein>
    <submittedName>
        <fullName evidence="1">Putative lipid kinase YegS-like</fullName>
    </submittedName>
</protein>
<proteinExistence type="predicted"/>